<reference evidence="23" key="2">
    <citation type="submission" date="2025-05" db="UniProtKB">
        <authorList>
            <consortium name="EnsemblMetazoa"/>
        </authorList>
    </citation>
    <scope>IDENTIFICATION</scope>
    <source>
        <strain evidence="23">Foshan</strain>
    </source>
</reference>
<feature type="compositionally biased region" description="Acidic residues" evidence="20">
    <location>
        <begin position="663"/>
        <end position="676"/>
    </location>
</feature>
<evidence type="ECO:0000256" key="5">
    <source>
        <dbReference type="ARBA" id="ARBA00022723"/>
    </source>
</evidence>
<keyword evidence="3" id="KW-0645">Protease</keyword>
<evidence type="ECO:0000259" key="21">
    <source>
        <dbReference type="PROSITE" id="PS50158"/>
    </source>
</evidence>
<keyword evidence="4" id="KW-0540">Nuclease</keyword>
<dbReference type="InterPro" id="IPR039537">
    <property type="entry name" value="Retrotran_Ty1/copia-like"/>
</dbReference>
<keyword evidence="12" id="KW-0229">DNA integration</keyword>
<dbReference type="SMART" id="SM00343">
    <property type="entry name" value="ZnF_C2HC"/>
    <property type="match status" value="1"/>
</dbReference>
<feature type="domain" description="Integrase catalytic" evidence="22">
    <location>
        <begin position="392"/>
        <end position="562"/>
    </location>
</feature>
<dbReference type="Gene3D" id="4.10.60.10">
    <property type="entry name" value="Zinc finger, CCHC-type"/>
    <property type="match status" value="1"/>
</dbReference>
<feature type="compositionally biased region" description="Basic and acidic residues" evidence="20">
    <location>
        <begin position="995"/>
        <end position="1006"/>
    </location>
</feature>
<evidence type="ECO:0000256" key="15">
    <source>
        <dbReference type="ARBA" id="ARBA00023113"/>
    </source>
</evidence>
<dbReference type="SUPFAM" id="SSF57756">
    <property type="entry name" value="Retrovirus zinc finger-like domains"/>
    <property type="match status" value="1"/>
</dbReference>
<dbReference type="InterPro" id="IPR043502">
    <property type="entry name" value="DNA/RNA_pol_sf"/>
</dbReference>
<dbReference type="PANTHER" id="PTHR42648">
    <property type="entry name" value="TRANSPOSASE, PUTATIVE-RELATED"/>
    <property type="match status" value="1"/>
</dbReference>
<name>A0ABM1XPP4_AEDAL</name>
<evidence type="ECO:0000256" key="2">
    <source>
        <dbReference type="ARBA" id="ARBA00022612"/>
    </source>
</evidence>
<evidence type="ECO:0000256" key="10">
    <source>
        <dbReference type="ARBA" id="ARBA00022840"/>
    </source>
</evidence>
<dbReference type="SUPFAM" id="SSF48403">
    <property type="entry name" value="Ankyrin repeat"/>
    <property type="match status" value="1"/>
</dbReference>
<evidence type="ECO:0000256" key="8">
    <source>
        <dbReference type="ARBA" id="ARBA00022759"/>
    </source>
</evidence>
<feature type="region of interest" description="Disordered" evidence="20">
    <location>
        <begin position="647"/>
        <end position="699"/>
    </location>
</feature>
<dbReference type="PANTHER" id="PTHR42648:SF11">
    <property type="entry name" value="TRANSPOSON TY4-P GAG-POL POLYPROTEIN"/>
    <property type="match status" value="1"/>
</dbReference>
<dbReference type="RefSeq" id="XP_029709188.2">
    <property type="nucleotide sequence ID" value="XM_029853328.2"/>
</dbReference>
<dbReference type="InterPro" id="IPR025724">
    <property type="entry name" value="GAG-pre-integrase_dom"/>
</dbReference>
<dbReference type="Pfam" id="PF25597">
    <property type="entry name" value="SH3_retrovirus"/>
    <property type="match status" value="1"/>
</dbReference>
<dbReference type="Proteomes" id="UP000069940">
    <property type="component" value="Unassembled WGS sequence"/>
</dbReference>
<keyword evidence="5" id="KW-0479">Metal-binding</keyword>
<keyword evidence="14" id="KW-0548">Nucleotidyltransferase</keyword>
<keyword evidence="13" id="KW-0695">RNA-directed DNA polymerase</keyword>
<evidence type="ECO:0000256" key="17">
    <source>
        <dbReference type="ARBA" id="ARBA00023268"/>
    </source>
</evidence>
<evidence type="ECO:0000313" key="24">
    <source>
        <dbReference type="Proteomes" id="UP000069940"/>
    </source>
</evidence>
<dbReference type="PROSITE" id="PS50158">
    <property type="entry name" value="ZF_CCHC"/>
    <property type="match status" value="1"/>
</dbReference>
<dbReference type="InterPro" id="IPR036397">
    <property type="entry name" value="RNaseH_sf"/>
</dbReference>
<dbReference type="PROSITE" id="PS50297">
    <property type="entry name" value="ANK_REP_REGION"/>
    <property type="match status" value="1"/>
</dbReference>
<evidence type="ECO:0000256" key="12">
    <source>
        <dbReference type="ARBA" id="ARBA00022908"/>
    </source>
</evidence>
<keyword evidence="11" id="KW-0460">Magnesium</keyword>
<feature type="domain" description="CCHC-type" evidence="21">
    <location>
        <begin position="156"/>
        <end position="170"/>
    </location>
</feature>
<dbReference type="InterPro" id="IPR002110">
    <property type="entry name" value="Ankyrin_rpt"/>
</dbReference>
<keyword evidence="17" id="KW-0511">Multifunctional enzyme</keyword>
<dbReference type="Pfam" id="PF00098">
    <property type="entry name" value="zf-CCHC"/>
    <property type="match status" value="1"/>
</dbReference>
<dbReference type="Pfam" id="PF07727">
    <property type="entry name" value="RVT_2"/>
    <property type="match status" value="1"/>
</dbReference>
<keyword evidence="9" id="KW-0378">Hydrolase</keyword>
<dbReference type="SUPFAM" id="SSF56672">
    <property type="entry name" value="DNA/RNA polymerases"/>
    <property type="match status" value="1"/>
</dbReference>
<evidence type="ECO:0000256" key="4">
    <source>
        <dbReference type="ARBA" id="ARBA00022722"/>
    </source>
</evidence>
<reference evidence="24" key="1">
    <citation type="journal article" date="2015" name="Proc. Natl. Acad. Sci. U.S.A.">
        <title>Genome sequence of the Asian Tiger mosquito, Aedes albopictus, reveals insights into its biology, genetics, and evolution.</title>
        <authorList>
            <person name="Chen X.G."/>
            <person name="Jiang X."/>
            <person name="Gu J."/>
            <person name="Xu M."/>
            <person name="Wu Y."/>
            <person name="Deng Y."/>
            <person name="Zhang C."/>
            <person name="Bonizzoni M."/>
            <person name="Dermauw W."/>
            <person name="Vontas J."/>
            <person name="Armbruster P."/>
            <person name="Huang X."/>
            <person name="Yang Y."/>
            <person name="Zhang H."/>
            <person name="He W."/>
            <person name="Peng H."/>
            <person name="Liu Y."/>
            <person name="Wu K."/>
            <person name="Chen J."/>
            <person name="Lirakis M."/>
            <person name="Topalis P."/>
            <person name="Van Leeuwen T."/>
            <person name="Hall A.B."/>
            <person name="Jiang X."/>
            <person name="Thorpe C."/>
            <person name="Mueller R.L."/>
            <person name="Sun C."/>
            <person name="Waterhouse R.M."/>
            <person name="Yan G."/>
            <person name="Tu Z.J."/>
            <person name="Fang X."/>
            <person name="James A.A."/>
        </authorList>
    </citation>
    <scope>NUCLEOTIDE SEQUENCE [LARGE SCALE GENOMIC DNA]</scope>
    <source>
        <strain evidence="24">Foshan</strain>
    </source>
</reference>
<evidence type="ECO:0000256" key="3">
    <source>
        <dbReference type="ARBA" id="ARBA00022670"/>
    </source>
</evidence>
<dbReference type="CDD" id="cd09272">
    <property type="entry name" value="RNase_HI_RT_Ty1"/>
    <property type="match status" value="1"/>
</dbReference>
<protein>
    <submittedName>
        <fullName evidence="23">Uncharacterized protein</fullName>
    </submittedName>
</protein>
<dbReference type="InterPro" id="IPR036875">
    <property type="entry name" value="Znf_CCHC_sf"/>
</dbReference>
<evidence type="ECO:0000256" key="16">
    <source>
        <dbReference type="ARBA" id="ARBA00023172"/>
    </source>
</evidence>
<dbReference type="Gene3D" id="3.30.420.10">
    <property type="entry name" value="Ribonuclease H-like superfamily/Ribonuclease H"/>
    <property type="match status" value="1"/>
</dbReference>
<dbReference type="Pfam" id="PF13976">
    <property type="entry name" value="gag_pre-integrs"/>
    <property type="match status" value="1"/>
</dbReference>
<evidence type="ECO:0000256" key="1">
    <source>
        <dbReference type="ARBA" id="ARBA00002180"/>
    </source>
</evidence>
<accession>A0ABM1XPP4</accession>
<keyword evidence="8" id="KW-0255">Endonuclease</keyword>
<sequence length="1243" mass="138968">MMGHTDVANLLLDRKANPSIQDSDGKTALHRAAEKCHPEVCRSLLQHSPDLLTICDSKGKIPLDLVPPQESTQRQRLLEVFDTSLPENRIVLFEDAPQLDLPASFETLTTALESRPEDELTMDIVKRKLLDEALKRSERSGRGESILRVEAKSIVCHHCKQPGHVKKNCPTLGRKTDPKQKDVARQPKPKARVAQGNDVVVMTPFAFATHSTPTAMKPTNWIVDSGASSHMCSDEAFFNQLKPISGMSVALADGRVADVAGKGTGNLFCKDDKELDANLISVGQLTDKGALVTFDASKCVIQHNGSVAGVAAKGGGLYHLNVCSHDSKAAATNHTKNCLHDWHRKLGHRDIEAIQRLVREGLATGVCVRDCGVSAACECCLEGKLARLPFPKQSGPQSTKVLDLIHTDICGPMNTVTPGGARYFMTMIDDHSRFTVVYILKRKSDAVERIEDYVEMVHNRFGRYPTVIRSDQGGEYKSKRLGRFYRSKGISPQFTTAYTPQQNGVAERKNRTLVEMGRCMLLDSEMGYRYWAEAVNTAAHLQNMLPTRSTEVTPYEAWYGKKPDLNHLHVFGTQAYVHIPSEKRSKLQPKAVKMTLVGYSDYHKAYRFIDPSNDKVVISRDARFLEGEKPPKHSIKPTDVIEIESPLPRGSQSVSEPDHQADDVDVDSDAEYESGEESFHEEPVEPPTPVRISERTTKGIPPARFRETSSLAHNLPPEPRTYDEAINGPESALWKAAIEEELQSLRANRTWELTDLPAGRKAIGSKWIFKRKQDEHGDVVRYKARLVAQGFTQKYGTDFDEVFAPVVKQVTFRVLLSVASQKKMIVKHADVKTAYLHGVLGETVYMRMPPGVTTRDDGKVCLLRKSLYGLKQSARVWNQTFDAVLKQMGFEQSKNDSCLYVRRSGKKCTYLVVYVDDLVIACEEEAEYEQIIRELNQHFEVTSLGDIKHFLGIEENRSSNGVSLNQATYIRKLLDRFGMSEAKPSKFPLDPGHTQSKEENDADKLPNNHQYASLIGGLLYVAVNTRPDIAAAVSILGRKTSCPTQADWLEAKRVLRYLKYTLHDELILGVDGSPLKVFVDADWAGDSSDRKSTSGYLFRFAGGSISWSSKKQTCVTLSSTEAEYVALAECLQEFRWVRRILDDFDIKLSSPVVVFEDNQGVIKQSNSPTISRRSKHIETKFHFVRDLLQNGEIDIRYCPTDAMVADMMTKPLQSVKLKGFRKAAGVLPSRRSVGDDDVRRSMP</sequence>
<feature type="repeat" description="ANK" evidence="18">
    <location>
        <begin position="24"/>
        <end position="51"/>
    </location>
</feature>
<dbReference type="EnsemblMetazoa" id="AALFPA23_001646.R38894">
    <property type="protein sequence ID" value="AALFPA23_001646.P38894"/>
    <property type="gene ID" value="AALFPA23_001646"/>
</dbReference>
<keyword evidence="19" id="KW-0862">Zinc</keyword>
<proteinExistence type="predicted"/>
<feature type="region of interest" description="Disordered" evidence="20">
    <location>
        <begin position="171"/>
        <end position="190"/>
    </location>
</feature>
<evidence type="ECO:0000313" key="23">
    <source>
        <dbReference type="EnsemblMetazoa" id="AALFPA23_001646.P38894"/>
    </source>
</evidence>
<dbReference type="Gene3D" id="1.25.40.20">
    <property type="entry name" value="Ankyrin repeat-containing domain"/>
    <property type="match status" value="1"/>
</dbReference>
<dbReference type="InterPro" id="IPR012337">
    <property type="entry name" value="RNaseH-like_sf"/>
</dbReference>
<keyword evidence="19" id="KW-0863">Zinc-finger</keyword>
<comment type="function">
    <text evidence="1">The aspartyl protease (PR) mediates the proteolytic cleavages of the Gag and Gag-Pol polyproteins after assembly of the VLP.</text>
</comment>
<dbReference type="InterPro" id="IPR057670">
    <property type="entry name" value="SH3_retrovirus"/>
</dbReference>
<keyword evidence="14" id="KW-0239">DNA-directed DNA polymerase</keyword>
<evidence type="ECO:0000256" key="14">
    <source>
        <dbReference type="ARBA" id="ARBA00022932"/>
    </source>
</evidence>
<keyword evidence="16" id="KW-0233">DNA recombination</keyword>
<dbReference type="InterPro" id="IPR013103">
    <property type="entry name" value="RVT_2"/>
</dbReference>
<evidence type="ECO:0000256" key="18">
    <source>
        <dbReference type="PROSITE-ProRule" id="PRU00023"/>
    </source>
</evidence>
<keyword evidence="24" id="KW-1185">Reference proteome</keyword>
<evidence type="ECO:0000256" key="11">
    <source>
        <dbReference type="ARBA" id="ARBA00022842"/>
    </source>
</evidence>
<keyword evidence="15" id="KW-0917">Virion maturation</keyword>
<organism evidence="23 24">
    <name type="scientific">Aedes albopictus</name>
    <name type="common">Asian tiger mosquito</name>
    <name type="synonym">Stegomyia albopicta</name>
    <dbReference type="NCBI Taxonomy" id="7160"/>
    <lineage>
        <taxon>Eukaryota</taxon>
        <taxon>Metazoa</taxon>
        <taxon>Ecdysozoa</taxon>
        <taxon>Arthropoda</taxon>
        <taxon>Hexapoda</taxon>
        <taxon>Insecta</taxon>
        <taxon>Pterygota</taxon>
        <taxon>Neoptera</taxon>
        <taxon>Endopterygota</taxon>
        <taxon>Diptera</taxon>
        <taxon>Nematocera</taxon>
        <taxon>Culicoidea</taxon>
        <taxon>Culicidae</taxon>
        <taxon>Culicinae</taxon>
        <taxon>Aedini</taxon>
        <taxon>Aedes</taxon>
        <taxon>Stegomyia</taxon>
    </lineage>
</organism>
<keyword evidence="10" id="KW-0067">ATP-binding</keyword>
<dbReference type="SUPFAM" id="SSF53098">
    <property type="entry name" value="Ribonuclease H-like"/>
    <property type="match status" value="1"/>
</dbReference>
<dbReference type="SMART" id="SM00248">
    <property type="entry name" value="ANK"/>
    <property type="match status" value="1"/>
</dbReference>
<dbReference type="InterPro" id="IPR001584">
    <property type="entry name" value="Integrase_cat-core"/>
</dbReference>
<dbReference type="PROSITE" id="PS50994">
    <property type="entry name" value="INTEGRASE"/>
    <property type="match status" value="1"/>
</dbReference>
<keyword evidence="18" id="KW-0040">ANK repeat</keyword>
<keyword evidence="2" id="KW-1188">Viral release from host cell</keyword>
<evidence type="ECO:0000256" key="6">
    <source>
        <dbReference type="ARBA" id="ARBA00022741"/>
    </source>
</evidence>
<dbReference type="Pfam" id="PF22936">
    <property type="entry name" value="Pol_BBD"/>
    <property type="match status" value="1"/>
</dbReference>
<feature type="region of interest" description="Disordered" evidence="20">
    <location>
        <begin position="984"/>
        <end position="1006"/>
    </location>
</feature>
<dbReference type="InterPro" id="IPR054722">
    <property type="entry name" value="PolX-like_BBD"/>
</dbReference>
<dbReference type="GeneID" id="109417709"/>
<keyword evidence="7" id="KW-0064">Aspartyl protease</keyword>
<evidence type="ECO:0000256" key="19">
    <source>
        <dbReference type="PROSITE-ProRule" id="PRU00047"/>
    </source>
</evidence>
<feature type="compositionally biased region" description="Basic and acidic residues" evidence="20">
    <location>
        <begin position="174"/>
        <end position="185"/>
    </location>
</feature>
<evidence type="ECO:0000256" key="7">
    <source>
        <dbReference type="ARBA" id="ARBA00022750"/>
    </source>
</evidence>
<dbReference type="InterPro" id="IPR001878">
    <property type="entry name" value="Znf_CCHC"/>
</dbReference>
<keyword evidence="6" id="KW-0547">Nucleotide-binding</keyword>
<dbReference type="Pfam" id="PF12796">
    <property type="entry name" value="Ank_2"/>
    <property type="match status" value="1"/>
</dbReference>
<evidence type="ECO:0000256" key="20">
    <source>
        <dbReference type="SAM" id="MobiDB-lite"/>
    </source>
</evidence>
<keyword evidence="14" id="KW-0808">Transferase</keyword>
<dbReference type="InterPro" id="IPR036770">
    <property type="entry name" value="Ankyrin_rpt-contain_sf"/>
</dbReference>
<evidence type="ECO:0000259" key="22">
    <source>
        <dbReference type="PROSITE" id="PS50994"/>
    </source>
</evidence>
<evidence type="ECO:0000256" key="9">
    <source>
        <dbReference type="ARBA" id="ARBA00022801"/>
    </source>
</evidence>
<dbReference type="Pfam" id="PF00665">
    <property type="entry name" value="rve"/>
    <property type="match status" value="1"/>
</dbReference>
<evidence type="ECO:0000256" key="13">
    <source>
        <dbReference type="ARBA" id="ARBA00022918"/>
    </source>
</evidence>
<dbReference type="PROSITE" id="PS50088">
    <property type="entry name" value="ANK_REPEAT"/>
    <property type="match status" value="1"/>
</dbReference>